<feature type="compositionally biased region" description="Polar residues" evidence="1">
    <location>
        <begin position="1"/>
        <end position="12"/>
    </location>
</feature>
<dbReference type="RefSeq" id="WP_163519340.1">
    <property type="nucleotide sequence ID" value="NZ_JTCM02000131.1"/>
</dbReference>
<keyword evidence="3" id="KW-1185">Reference proteome</keyword>
<reference evidence="2 3" key="1">
    <citation type="journal article" date="2015" name="Genome Announc.">
        <title>Draft Genome Sequence of Cyanobacterium Hassallia byssoidea Strain VB512170, Isolated from Monuments in India.</title>
        <authorList>
            <person name="Singh D."/>
            <person name="Chandrababunaidu M.M."/>
            <person name="Panda A."/>
            <person name="Sen D."/>
            <person name="Bhattacharyya S."/>
            <person name="Adhikary S.P."/>
            <person name="Tripathy S."/>
        </authorList>
    </citation>
    <scope>NUCLEOTIDE SEQUENCE [LARGE SCALE GENOMIC DNA]</scope>
    <source>
        <strain evidence="2 3">VB512170</strain>
    </source>
</reference>
<protein>
    <submittedName>
        <fullName evidence="2">Uncharacterized protein</fullName>
    </submittedName>
</protein>
<organism evidence="2 3">
    <name type="scientific">Hassallia byssoidea VB512170</name>
    <dbReference type="NCBI Taxonomy" id="1304833"/>
    <lineage>
        <taxon>Bacteria</taxon>
        <taxon>Bacillati</taxon>
        <taxon>Cyanobacteriota</taxon>
        <taxon>Cyanophyceae</taxon>
        <taxon>Nostocales</taxon>
        <taxon>Tolypothrichaceae</taxon>
        <taxon>Hassallia</taxon>
    </lineage>
</organism>
<dbReference type="AlphaFoldDB" id="A0A846HKW6"/>
<feature type="region of interest" description="Disordered" evidence="1">
    <location>
        <begin position="1"/>
        <end position="29"/>
    </location>
</feature>
<accession>A0A846HKW6</accession>
<evidence type="ECO:0000313" key="3">
    <source>
        <dbReference type="Proteomes" id="UP000031549"/>
    </source>
</evidence>
<evidence type="ECO:0000313" key="2">
    <source>
        <dbReference type="EMBL" id="NEU76761.1"/>
    </source>
</evidence>
<dbReference type="Proteomes" id="UP000031549">
    <property type="component" value="Unassembled WGS sequence"/>
</dbReference>
<sequence length="48" mass="5494">MVEPSTAKTLTSDVGYRQRRKENDSTSDFFWISPTTNRGSFLQPILQS</sequence>
<name>A0A846HKW6_9CYAN</name>
<comment type="caution">
    <text evidence="2">The sequence shown here is derived from an EMBL/GenBank/DDBJ whole genome shotgun (WGS) entry which is preliminary data.</text>
</comment>
<dbReference type="EMBL" id="JTCM02000131">
    <property type="protein sequence ID" value="NEU76761.1"/>
    <property type="molecule type" value="Genomic_DNA"/>
</dbReference>
<proteinExistence type="predicted"/>
<gene>
    <name evidence="2" type="ORF">PI95_030695</name>
</gene>
<evidence type="ECO:0000256" key="1">
    <source>
        <dbReference type="SAM" id="MobiDB-lite"/>
    </source>
</evidence>